<protein>
    <submittedName>
        <fullName evidence="2">Uncharacterized protein</fullName>
    </submittedName>
</protein>
<accession>A0A8X6L535</accession>
<sequence>MTFEIRFKVSFQSHDISISHGHTTFAHAHLHHHGRFRPIRHITMPFREGPYRSEGWIKTYQRCWVKTLRKVRYSNEINTIFFPSEKKKALGKKLPKPLPLPVTQASDD</sequence>
<evidence type="ECO:0000313" key="2">
    <source>
        <dbReference type="EMBL" id="GFQ96814.1"/>
    </source>
</evidence>
<proteinExistence type="predicted"/>
<organism evidence="2 3">
    <name type="scientific">Trichonephila clavata</name>
    <name type="common">Joro spider</name>
    <name type="synonym">Nephila clavata</name>
    <dbReference type="NCBI Taxonomy" id="2740835"/>
    <lineage>
        <taxon>Eukaryota</taxon>
        <taxon>Metazoa</taxon>
        <taxon>Ecdysozoa</taxon>
        <taxon>Arthropoda</taxon>
        <taxon>Chelicerata</taxon>
        <taxon>Arachnida</taxon>
        <taxon>Araneae</taxon>
        <taxon>Araneomorphae</taxon>
        <taxon>Entelegynae</taxon>
        <taxon>Araneoidea</taxon>
        <taxon>Nephilidae</taxon>
        <taxon>Trichonephila</taxon>
    </lineage>
</organism>
<reference evidence="2" key="1">
    <citation type="submission" date="2020-07" db="EMBL/GenBank/DDBJ databases">
        <title>Multicomponent nature underlies the extraordinary mechanical properties of spider dragline silk.</title>
        <authorList>
            <person name="Kono N."/>
            <person name="Nakamura H."/>
            <person name="Mori M."/>
            <person name="Yoshida Y."/>
            <person name="Ohtoshi R."/>
            <person name="Malay A.D."/>
            <person name="Moran D.A.P."/>
            <person name="Tomita M."/>
            <person name="Numata K."/>
            <person name="Arakawa K."/>
        </authorList>
    </citation>
    <scope>NUCLEOTIDE SEQUENCE</scope>
</reference>
<dbReference type="Proteomes" id="UP000887116">
    <property type="component" value="Unassembled WGS sequence"/>
</dbReference>
<dbReference type="AlphaFoldDB" id="A0A8X6L535"/>
<dbReference type="EMBL" id="BMAO01024666">
    <property type="protein sequence ID" value="GFQ96814.1"/>
    <property type="molecule type" value="Genomic_DNA"/>
</dbReference>
<evidence type="ECO:0000256" key="1">
    <source>
        <dbReference type="SAM" id="MobiDB-lite"/>
    </source>
</evidence>
<evidence type="ECO:0000313" key="3">
    <source>
        <dbReference type="Proteomes" id="UP000887116"/>
    </source>
</evidence>
<comment type="caution">
    <text evidence="2">The sequence shown here is derived from an EMBL/GenBank/DDBJ whole genome shotgun (WGS) entry which is preliminary data.</text>
</comment>
<gene>
    <name evidence="2" type="ORF">TNCT_102111</name>
</gene>
<name>A0A8X6L535_TRICU</name>
<keyword evidence="3" id="KW-1185">Reference proteome</keyword>
<feature type="region of interest" description="Disordered" evidence="1">
    <location>
        <begin position="87"/>
        <end position="108"/>
    </location>
</feature>